<keyword evidence="8 10" id="KW-0460">Magnesium</keyword>
<organism evidence="15 16">
    <name type="scientific">Pedobacter alpinus</name>
    <dbReference type="NCBI Taxonomy" id="1590643"/>
    <lineage>
        <taxon>Bacteria</taxon>
        <taxon>Pseudomonadati</taxon>
        <taxon>Bacteroidota</taxon>
        <taxon>Sphingobacteriia</taxon>
        <taxon>Sphingobacteriales</taxon>
        <taxon>Sphingobacteriaceae</taxon>
        <taxon>Pedobacter</taxon>
    </lineage>
</organism>
<name>A0ABW5TSY1_9SPHI</name>
<dbReference type="Gene3D" id="1.10.8.750">
    <property type="entry name" value="Phosphoribosylformylglycinamidine synthase, linker domain"/>
    <property type="match status" value="1"/>
</dbReference>
<feature type="active site" evidence="10">
    <location>
        <position position="1189"/>
    </location>
</feature>
<comment type="subunit">
    <text evidence="10">Monomer.</text>
</comment>
<dbReference type="InterPro" id="IPR036921">
    <property type="entry name" value="PurM-like_N_sf"/>
</dbReference>
<dbReference type="EMBL" id="JBHULV010000041">
    <property type="protein sequence ID" value="MFD2732386.1"/>
    <property type="molecule type" value="Genomic_DNA"/>
</dbReference>
<comment type="catalytic activity">
    <reaction evidence="10">
        <text>N(2)-formyl-N(1)-(5-phospho-beta-D-ribosyl)glycinamide + L-glutamine + ATP + H2O = 2-formamido-N(1)-(5-O-phospho-beta-D-ribosyl)acetamidine + L-glutamate + ADP + phosphate + H(+)</text>
        <dbReference type="Rhea" id="RHEA:17129"/>
        <dbReference type="ChEBI" id="CHEBI:15377"/>
        <dbReference type="ChEBI" id="CHEBI:15378"/>
        <dbReference type="ChEBI" id="CHEBI:29985"/>
        <dbReference type="ChEBI" id="CHEBI:30616"/>
        <dbReference type="ChEBI" id="CHEBI:43474"/>
        <dbReference type="ChEBI" id="CHEBI:58359"/>
        <dbReference type="ChEBI" id="CHEBI:147286"/>
        <dbReference type="ChEBI" id="CHEBI:147287"/>
        <dbReference type="ChEBI" id="CHEBI:456216"/>
        <dbReference type="EC" id="6.3.5.3"/>
    </reaction>
</comment>
<dbReference type="InterPro" id="IPR010918">
    <property type="entry name" value="PurM-like_C_dom"/>
</dbReference>
<dbReference type="InterPro" id="IPR010073">
    <property type="entry name" value="PurL_large"/>
</dbReference>
<dbReference type="SMART" id="SM01211">
    <property type="entry name" value="GATase_5"/>
    <property type="match status" value="1"/>
</dbReference>
<dbReference type="PANTHER" id="PTHR10099">
    <property type="entry name" value="PHOSPHORIBOSYLFORMYLGLYCINAMIDINE SYNTHASE"/>
    <property type="match status" value="1"/>
</dbReference>
<dbReference type="Pfam" id="PF18072">
    <property type="entry name" value="FGAR-AT_linker"/>
    <property type="match status" value="1"/>
</dbReference>
<dbReference type="SUPFAM" id="SSF82697">
    <property type="entry name" value="PurS-like"/>
    <property type="match status" value="1"/>
</dbReference>
<evidence type="ECO:0000256" key="4">
    <source>
        <dbReference type="ARBA" id="ARBA00022723"/>
    </source>
</evidence>
<keyword evidence="5 10" id="KW-0547">Nucleotide-binding</keyword>
<evidence type="ECO:0000259" key="14">
    <source>
        <dbReference type="Pfam" id="PF22689"/>
    </source>
</evidence>
<feature type="active site" evidence="10">
    <location>
        <position position="1191"/>
    </location>
</feature>
<dbReference type="Pfam" id="PF02769">
    <property type="entry name" value="AIRS_C"/>
    <property type="match status" value="2"/>
</dbReference>
<feature type="active site" description="Nucleophile" evidence="10">
    <location>
        <position position="1076"/>
    </location>
</feature>
<evidence type="ECO:0000313" key="16">
    <source>
        <dbReference type="Proteomes" id="UP001597546"/>
    </source>
</evidence>
<comment type="subcellular location">
    <subcellularLocation>
        <location evidence="10">Cytoplasm</location>
    </subcellularLocation>
</comment>
<evidence type="ECO:0000256" key="10">
    <source>
        <dbReference type="HAMAP-Rule" id="MF_00419"/>
    </source>
</evidence>
<feature type="domain" description="FGAR-AT PurM N-terminal-like" evidence="14">
    <location>
        <begin position="603"/>
        <end position="754"/>
    </location>
</feature>
<accession>A0ABW5TSY1</accession>
<feature type="binding site" evidence="10">
    <location>
        <position position="834"/>
    </location>
    <ligand>
        <name>Mg(2+)</name>
        <dbReference type="ChEBI" id="CHEBI:18420"/>
    </ligand>
</feature>
<dbReference type="InterPro" id="IPR055181">
    <property type="entry name" value="FGAR-AT_PurM_N-like"/>
</dbReference>
<proteinExistence type="inferred from homology"/>
<dbReference type="Gene3D" id="3.90.650.10">
    <property type="entry name" value="PurM-like C-terminal domain"/>
    <property type="match status" value="2"/>
</dbReference>
<evidence type="ECO:0000259" key="12">
    <source>
        <dbReference type="Pfam" id="PF18072"/>
    </source>
</evidence>
<sequence length="1229" mass="135092">MRFQKKTSMIYFFINQSQAIFVLQTNQVLASQDIVKLEWLFGDAKISSEKELAGFFIGPRAAMITPWSTNAVEITQNMDVHGIIRIEEFKKVESDFADFDSMLSQKYNNLGQDVFSINIKPEPILSITDIAAYNIQEGLSLSDEEVKYLENLAKKLERPLTDSEVFGFSQVNSEHCRHKIFNGTFVIDGVEQPTSLFKLIRKTSSENPNDIVSAYKDNVAFIKGPKIQQFAPKRADVPEYYTTSDFESVISIKAETHNFPTTVEPFNGAATGSGGEIRDRLAGGQGSLPLAGTAVYMTALSRLADDRPWEKGVKERNWLYQTPMDILIKASNGATDFGNKFGQPLITGSVLTFEHEEGNRTLGFDKVIMLAGGIGYGKASQAQKKKPQEGDNIVILGGENYRIGMGGAAVSSADTGQHGSGIELNAIQRSNPEMQKRAANAVRGMVESEENFIVSIHDHGAGGHLNCLSELVEDTGGLINLDKLPVGDPTLSAKEIIGNESQERMGLVISDQHIETLQKIADRERSPMYTVGKVTGDHRFTFKSEKTGAKPMDLELAAMFGSSPKIVMDDKTIDYKYESITYDKSQLNTYLEQVLQLEAVACKDWLTNKVDRCVGGRVAKQQCAGPLQLPLNNCGVMALDFQGKEGIATSIGHSPLTALIDAAAGSRNAIAESLSNLVWAPLKDCIKSVSLSANWMWACKNEGEDARLYAAVKACSDFAIDLGINIPTGKDSLSMKQKYKDGNVIAPGTVIISAGGNCNDVTKVVEPVLQKDGGAIYYINLSNDVYKLGGSSFAQILNKIGNETPDVKDAASLKNTFNVIQELIKEGRIEAGHDIGSGGLITTLLEMCFADVNLGAKIDLSALTENDSVKLLFSENIGLVFQADSSVEATLKTAEVNFFKIGEATSSATLEITNANENFSFDIAHLRDVWFKTSYLLDNKQTGNGLAKERYDNYKNQPLTYKFPAHFNGKKPVIDASKPRPKAAIIREKGSNSEREVANAMYLAGFDVKDVHMTDLISGRETLEDIQFIGAVGGFSNSDVLGSAKGWAGAFMYNEKARVALEKFFAREDTLSVGICNGCQLFIELGLINKNHEEKPKMLHNKSGKHESIFTSLTLQENNSVMLSSLAGSTLGVWVSHGEGRFSLPYAEDKYQIVAKYGYEQYPANPNGSDFNTAMLCDETGRHLVMMPHIERSLFQWNWANYPKGRKDEVSPWMEAFVNARKWVEEKQK</sequence>
<feature type="domain" description="Phosphoribosylformylglycinamidine synthase linker" evidence="12">
    <location>
        <begin position="130"/>
        <end position="179"/>
    </location>
</feature>
<evidence type="ECO:0000259" key="11">
    <source>
        <dbReference type="Pfam" id="PF02769"/>
    </source>
</evidence>
<feature type="binding site" evidence="10">
    <location>
        <position position="676"/>
    </location>
    <ligand>
        <name>Mg(2+)</name>
        <dbReference type="ChEBI" id="CHEBI:18420"/>
    </ligand>
</feature>
<dbReference type="Gene3D" id="3.30.1330.10">
    <property type="entry name" value="PurM-like, N-terminal domain"/>
    <property type="match status" value="2"/>
</dbReference>
<keyword evidence="3 10" id="KW-0436">Ligase</keyword>
<keyword evidence="7 10" id="KW-0067">ATP-binding</keyword>
<dbReference type="InterPro" id="IPR029062">
    <property type="entry name" value="Class_I_gatase-like"/>
</dbReference>
<dbReference type="PROSITE" id="PS51273">
    <property type="entry name" value="GATASE_TYPE_1"/>
    <property type="match status" value="1"/>
</dbReference>
<keyword evidence="4 10" id="KW-0479">Metal-binding</keyword>
<evidence type="ECO:0000256" key="8">
    <source>
        <dbReference type="ARBA" id="ARBA00022842"/>
    </source>
</evidence>
<comment type="caution">
    <text evidence="10">Lacks conserved residue(s) required for the propagation of feature annotation.</text>
</comment>
<dbReference type="SUPFAM" id="SSF56042">
    <property type="entry name" value="PurM C-terminal domain-like"/>
    <property type="match status" value="2"/>
</dbReference>
<gene>
    <name evidence="10 15" type="primary">purL</name>
    <name evidence="15" type="synonym">purI</name>
    <name evidence="15" type="ORF">ACFSSE_11800</name>
</gene>
<dbReference type="NCBIfam" id="NF003672">
    <property type="entry name" value="PRK05297.1"/>
    <property type="match status" value="1"/>
</dbReference>
<evidence type="ECO:0000256" key="6">
    <source>
        <dbReference type="ARBA" id="ARBA00022755"/>
    </source>
</evidence>
<feature type="binding site" evidence="10">
    <location>
        <begin position="268"/>
        <end position="279"/>
    </location>
    <ligand>
        <name>ATP</name>
        <dbReference type="ChEBI" id="CHEBI:30616"/>
    </ligand>
</feature>
<evidence type="ECO:0000256" key="7">
    <source>
        <dbReference type="ARBA" id="ARBA00022840"/>
    </source>
</evidence>
<reference evidence="16" key="1">
    <citation type="journal article" date="2019" name="Int. J. Syst. Evol. Microbiol.">
        <title>The Global Catalogue of Microorganisms (GCM) 10K type strain sequencing project: providing services to taxonomists for standard genome sequencing and annotation.</title>
        <authorList>
            <consortium name="The Broad Institute Genomics Platform"/>
            <consortium name="The Broad Institute Genome Sequencing Center for Infectious Disease"/>
            <person name="Wu L."/>
            <person name="Ma J."/>
        </authorList>
    </citation>
    <scope>NUCLEOTIDE SEQUENCE [LARGE SCALE GENOMIC DNA]</scope>
    <source>
        <strain evidence="16">KCTC 42456</strain>
    </source>
</reference>
<keyword evidence="9 10" id="KW-0315">Glutamine amidotransferase</keyword>
<dbReference type="Pfam" id="PF18076">
    <property type="entry name" value="FGAR-AT_N"/>
    <property type="match status" value="1"/>
</dbReference>
<comment type="caution">
    <text evidence="15">The sequence shown here is derived from an EMBL/GenBank/DDBJ whole genome shotgun (WGS) entry which is preliminary data.</text>
</comment>
<comment type="similarity">
    <text evidence="2 10">In the N-terminal section; belongs to the FGAMS family.</text>
</comment>
<evidence type="ECO:0000313" key="15">
    <source>
        <dbReference type="EMBL" id="MFD2732386.1"/>
    </source>
</evidence>
<feature type="domain" description="PurM-like C-terminal" evidence="11">
    <location>
        <begin position="786"/>
        <end position="910"/>
    </location>
</feature>
<dbReference type="PANTHER" id="PTHR10099:SF1">
    <property type="entry name" value="PHOSPHORIBOSYLFORMYLGLYCINAMIDINE SYNTHASE"/>
    <property type="match status" value="1"/>
</dbReference>
<dbReference type="Gene3D" id="3.40.50.880">
    <property type="match status" value="1"/>
</dbReference>
<dbReference type="InterPro" id="IPR041609">
    <property type="entry name" value="PurL_linker"/>
</dbReference>
<keyword evidence="6 10" id="KW-0658">Purine biosynthesis</keyword>
<dbReference type="Pfam" id="PF22689">
    <property type="entry name" value="FGAR-AT_PurM_N-like"/>
    <property type="match status" value="1"/>
</dbReference>
<dbReference type="HAMAP" id="MF_00419">
    <property type="entry name" value="PurL_1"/>
    <property type="match status" value="1"/>
</dbReference>
<feature type="domain" description="PurM-like C-terminal" evidence="11">
    <location>
        <begin position="388"/>
        <end position="542"/>
    </location>
</feature>
<dbReference type="Proteomes" id="UP001597546">
    <property type="component" value="Unassembled WGS sequence"/>
</dbReference>
<dbReference type="SUPFAM" id="SSF109736">
    <property type="entry name" value="FGAM synthase PurL, linker domain"/>
    <property type="match status" value="1"/>
</dbReference>
<evidence type="ECO:0000256" key="9">
    <source>
        <dbReference type="ARBA" id="ARBA00022962"/>
    </source>
</evidence>
<keyword evidence="10" id="KW-0963">Cytoplasm</keyword>
<dbReference type="EC" id="6.3.5.3" evidence="10"/>
<protein>
    <recommendedName>
        <fullName evidence="10">Phosphoribosylformylglycinamidine synthase</fullName>
        <shortName evidence="10">FGAM synthase</shortName>
        <shortName evidence="10">FGAMS</shortName>
        <ecNumber evidence="10">6.3.5.3</ecNumber>
    </recommendedName>
    <alternativeName>
        <fullName evidence="10">Formylglycinamide ribonucleotide amidotransferase</fullName>
        <shortName evidence="10">FGAR amidotransferase</shortName>
        <shortName evidence="10">FGAR-AT</shortName>
    </alternativeName>
</protein>
<feature type="domain" description="Phosphoribosylformylglycinamidine synthase N-terminal" evidence="13">
    <location>
        <begin position="19"/>
        <end position="100"/>
    </location>
</feature>
<dbReference type="InterPro" id="IPR036604">
    <property type="entry name" value="PurS-like_sf"/>
</dbReference>
<dbReference type="SUPFAM" id="SSF52317">
    <property type="entry name" value="Class I glutamine amidotransferase-like"/>
    <property type="match status" value="1"/>
</dbReference>
<dbReference type="GO" id="GO:0004642">
    <property type="term" value="F:phosphoribosylformylglycinamidine synthase activity"/>
    <property type="evidence" value="ECO:0007669"/>
    <property type="project" value="UniProtKB-EC"/>
</dbReference>
<evidence type="ECO:0000256" key="2">
    <source>
        <dbReference type="ARBA" id="ARBA00008608"/>
    </source>
</evidence>
<evidence type="ECO:0000256" key="1">
    <source>
        <dbReference type="ARBA" id="ARBA00004920"/>
    </source>
</evidence>
<dbReference type="InterPro" id="IPR040707">
    <property type="entry name" value="FGAR-AT_N"/>
</dbReference>
<dbReference type="RefSeq" id="WP_379042443.1">
    <property type="nucleotide sequence ID" value="NZ_JBHSKW010000023.1"/>
</dbReference>
<evidence type="ECO:0000256" key="3">
    <source>
        <dbReference type="ARBA" id="ARBA00022598"/>
    </source>
</evidence>
<dbReference type="CDD" id="cd02204">
    <property type="entry name" value="PurL_repeat2"/>
    <property type="match status" value="1"/>
</dbReference>
<evidence type="ECO:0000256" key="5">
    <source>
        <dbReference type="ARBA" id="ARBA00022741"/>
    </source>
</evidence>
<evidence type="ECO:0000259" key="13">
    <source>
        <dbReference type="Pfam" id="PF18076"/>
    </source>
</evidence>
<feature type="binding site" evidence="10">
    <location>
        <position position="672"/>
    </location>
    <ligand>
        <name>Mg(2+)</name>
        <dbReference type="ChEBI" id="CHEBI:18420"/>
    </ligand>
</feature>
<dbReference type="Pfam" id="PF13507">
    <property type="entry name" value="GATase_5"/>
    <property type="match status" value="1"/>
</dbReference>
<keyword evidence="16" id="KW-1185">Reference proteome</keyword>
<dbReference type="InterPro" id="IPR036676">
    <property type="entry name" value="PurM-like_C_sf"/>
</dbReference>
<comment type="pathway">
    <text evidence="1 10">Purine metabolism; IMP biosynthesis via de novo pathway; 5-amino-1-(5-phospho-D-ribosyl)imidazole from N(2)-formyl-N(1)-(5-phospho-D-ribosyl)glycinamide: step 1/2.</text>
</comment>
<dbReference type="SUPFAM" id="SSF55326">
    <property type="entry name" value="PurM N-terminal domain-like"/>
    <property type="match status" value="2"/>
</dbReference>
<comment type="function">
    <text evidence="10">Phosphoribosylformylglycinamidine synthase involved in the purines biosynthetic pathway. Catalyzes the ATP-dependent conversion of formylglycinamide ribonucleotide (FGAR) and glutamine to yield formylglycinamidine ribonucleotide (FGAM) and glutamate.</text>
</comment>